<name>A0A9P7UL65_9PEZI</name>
<keyword evidence="2" id="KW-1185">Reference proteome</keyword>
<accession>A0A9P7UL65</accession>
<dbReference type="Proteomes" id="UP000699042">
    <property type="component" value="Unassembled WGS sequence"/>
</dbReference>
<dbReference type="EMBL" id="JAESDN010000001">
    <property type="protein sequence ID" value="KAG7059108.1"/>
    <property type="molecule type" value="Genomic_DNA"/>
</dbReference>
<evidence type="ECO:0000313" key="1">
    <source>
        <dbReference type="EMBL" id="KAG7059108.1"/>
    </source>
</evidence>
<gene>
    <name evidence="1" type="ORF">JMJ77_006476</name>
</gene>
<dbReference type="AlphaFoldDB" id="A0A9P7UL65"/>
<organism evidence="1 2">
    <name type="scientific">Colletotrichum scovillei</name>
    <dbReference type="NCBI Taxonomy" id="1209932"/>
    <lineage>
        <taxon>Eukaryota</taxon>
        <taxon>Fungi</taxon>
        <taxon>Dikarya</taxon>
        <taxon>Ascomycota</taxon>
        <taxon>Pezizomycotina</taxon>
        <taxon>Sordariomycetes</taxon>
        <taxon>Hypocreomycetidae</taxon>
        <taxon>Glomerellales</taxon>
        <taxon>Glomerellaceae</taxon>
        <taxon>Colletotrichum</taxon>
        <taxon>Colletotrichum acutatum species complex</taxon>
    </lineage>
</organism>
<proteinExistence type="predicted"/>
<evidence type="ECO:0000313" key="2">
    <source>
        <dbReference type="Proteomes" id="UP000699042"/>
    </source>
</evidence>
<comment type="caution">
    <text evidence="1">The sequence shown here is derived from an EMBL/GenBank/DDBJ whole genome shotgun (WGS) entry which is preliminary data.</text>
</comment>
<sequence>MFYRLAYWGEAQVCRGHGGNYCSERMLAPPSDDRSLFVVPSTGVIGTTETETAAAAHGDNGTPGRGLICDVGWKWSLMRCSTVMFGL</sequence>
<protein>
    <submittedName>
        <fullName evidence="1">Uncharacterized protein</fullName>
    </submittedName>
</protein>
<reference evidence="1" key="1">
    <citation type="submission" date="2021-05" db="EMBL/GenBank/DDBJ databases">
        <title>Comparative genomics of three Colletotrichum scovillei strains and genetic complementation revealed genes involved fungal growth and virulence on chili pepper.</title>
        <authorList>
            <person name="Hsieh D.-K."/>
            <person name="Chuang S.-C."/>
            <person name="Chen C.-Y."/>
            <person name="Chao Y.-T."/>
            <person name="Lu M.-Y.J."/>
            <person name="Lee M.-H."/>
            <person name="Shih M.-C."/>
        </authorList>
    </citation>
    <scope>NUCLEOTIDE SEQUENCE</scope>
    <source>
        <strain evidence="1">Coll-153</strain>
    </source>
</reference>